<dbReference type="Pfam" id="PF02113">
    <property type="entry name" value="Peptidase_S13"/>
    <property type="match status" value="1"/>
</dbReference>
<organism evidence="3">
    <name type="scientific">marine metagenome</name>
    <dbReference type="NCBI Taxonomy" id="408172"/>
    <lineage>
        <taxon>unclassified sequences</taxon>
        <taxon>metagenomes</taxon>
        <taxon>ecological metagenomes</taxon>
    </lineage>
</organism>
<sequence>MPNSSMKALLGISIFLCILGSVMLQALDADTVLPSEHTMDCCSNEPEEGGSFSIDPAILELKDDISRLILAREKRSEEWGVLVVSLEHGDTLFTHSKNKALSPASNMKLFTTAAALHFLGPKFRYQTLLYYDGTIREGHLEGDLILFGTGDPGISERFSKNKAEMYKSFLLSLERAGVAVIDGDVVGDATYFSGPEIGPEWNLEDLNDWYTAPVSSLSINENIVTLQILPAMTPGQA</sequence>
<evidence type="ECO:0000256" key="2">
    <source>
        <dbReference type="ARBA" id="ARBA00022801"/>
    </source>
</evidence>
<dbReference type="NCBIfam" id="TIGR00666">
    <property type="entry name" value="PBP4"/>
    <property type="match status" value="1"/>
</dbReference>
<evidence type="ECO:0000256" key="1">
    <source>
        <dbReference type="ARBA" id="ARBA00006096"/>
    </source>
</evidence>
<dbReference type="GO" id="GO:0006508">
    <property type="term" value="P:proteolysis"/>
    <property type="evidence" value="ECO:0007669"/>
    <property type="project" value="InterPro"/>
</dbReference>
<dbReference type="AlphaFoldDB" id="A0A382A789"/>
<dbReference type="EMBL" id="UINC01024195">
    <property type="protein sequence ID" value="SVA97360.1"/>
    <property type="molecule type" value="Genomic_DNA"/>
</dbReference>
<reference evidence="3" key="1">
    <citation type="submission" date="2018-05" db="EMBL/GenBank/DDBJ databases">
        <authorList>
            <person name="Lanie J.A."/>
            <person name="Ng W.-L."/>
            <person name="Kazmierczak K.M."/>
            <person name="Andrzejewski T.M."/>
            <person name="Davidsen T.M."/>
            <person name="Wayne K.J."/>
            <person name="Tettelin H."/>
            <person name="Glass J.I."/>
            <person name="Rusch D."/>
            <person name="Podicherti R."/>
            <person name="Tsui H.-C.T."/>
            <person name="Winkler M.E."/>
        </authorList>
    </citation>
    <scope>NUCLEOTIDE SEQUENCE</scope>
</reference>
<dbReference type="SUPFAM" id="SSF56601">
    <property type="entry name" value="beta-lactamase/transpeptidase-like"/>
    <property type="match status" value="1"/>
</dbReference>
<dbReference type="PANTHER" id="PTHR30023:SF0">
    <property type="entry name" value="PENICILLIN-SENSITIVE CARBOXYPEPTIDASE A"/>
    <property type="match status" value="1"/>
</dbReference>
<dbReference type="PANTHER" id="PTHR30023">
    <property type="entry name" value="D-ALANYL-D-ALANINE CARBOXYPEPTIDASE"/>
    <property type="match status" value="1"/>
</dbReference>
<proteinExistence type="inferred from homology"/>
<dbReference type="Gene3D" id="3.50.80.20">
    <property type="entry name" value="D-Ala-D-Ala carboxypeptidase C, peptidase S13"/>
    <property type="match status" value="1"/>
</dbReference>
<feature type="non-terminal residue" evidence="3">
    <location>
        <position position="237"/>
    </location>
</feature>
<evidence type="ECO:0008006" key="4">
    <source>
        <dbReference type="Google" id="ProtNLM"/>
    </source>
</evidence>
<protein>
    <recommendedName>
        <fullName evidence="4">D-alanyl-D-alanine carboxypeptidase/D-alanyl-D-alanine-endopeptidase</fullName>
    </recommendedName>
</protein>
<dbReference type="Gene3D" id="3.40.710.10">
    <property type="entry name" value="DD-peptidase/beta-lactamase superfamily"/>
    <property type="match status" value="1"/>
</dbReference>
<name>A0A382A789_9ZZZZ</name>
<keyword evidence="2" id="KW-0378">Hydrolase</keyword>
<dbReference type="GO" id="GO:0000270">
    <property type="term" value="P:peptidoglycan metabolic process"/>
    <property type="evidence" value="ECO:0007669"/>
    <property type="project" value="TreeGrafter"/>
</dbReference>
<accession>A0A382A789</accession>
<gene>
    <name evidence="3" type="ORF">METZ01_LOCUS150214</name>
</gene>
<dbReference type="PRINTS" id="PR00922">
    <property type="entry name" value="DADACBPTASE3"/>
</dbReference>
<comment type="similarity">
    <text evidence="1">Belongs to the peptidase S13 family.</text>
</comment>
<evidence type="ECO:0000313" key="3">
    <source>
        <dbReference type="EMBL" id="SVA97360.1"/>
    </source>
</evidence>
<dbReference type="GO" id="GO:0004185">
    <property type="term" value="F:serine-type carboxypeptidase activity"/>
    <property type="evidence" value="ECO:0007669"/>
    <property type="project" value="InterPro"/>
</dbReference>
<dbReference type="InterPro" id="IPR000667">
    <property type="entry name" value="Peptidase_S13"/>
</dbReference>
<dbReference type="InterPro" id="IPR012338">
    <property type="entry name" value="Beta-lactam/transpept-like"/>
</dbReference>